<keyword evidence="2" id="KW-0472">Membrane</keyword>
<name>A0A7R5KU12_9PASS</name>
<evidence type="ECO:0000256" key="3">
    <source>
        <dbReference type="SAM" id="SignalP"/>
    </source>
</evidence>
<dbReference type="InParanoid" id="A0A7R5KU12"/>
<feature type="chain" id="PRO_5031351943" evidence="3">
    <location>
        <begin position="25"/>
        <end position="289"/>
    </location>
</feature>
<evidence type="ECO:0000256" key="1">
    <source>
        <dbReference type="SAM" id="MobiDB-lite"/>
    </source>
</evidence>
<feature type="compositionally biased region" description="Pro residues" evidence="1">
    <location>
        <begin position="272"/>
        <end position="289"/>
    </location>
</feature>
<feature type="region of interest" description="Disordered" evidence="1">
    <location>
        <begin position="209"/>
        <end position="289"/>
    </location>
</feature>
<sequence length="289" mass="31350">MALALRLFLLLLLAVALHARAAQAAPVPARGADEGAEEDSPAAWTDYGLDILGPTGGVSAGRTFPAPVLVAPHWSSSYGMSPPTGKNQPPGEKKSQEAMELLDKMLSELEKQREMDREAVLKAVVPKEINDSLPESPEGRKAMPGTSKPDVVGKAGTKDQNPQSVRRVLCPQDVRKHCMVGTVVVLFTVPLAMILCYVGIRWWIDSKGHPKHQPGLRRSPSPPESPRNVHLDTSRRGAQHQQPHRKLEPQPSVPPPRPPPVPQPRRQDLPDIPLPPPPPPPPPPPSLLT</sequence>
<keyword evidence="2" id="KW-1133">Transmembrane helix</keyword>
<feature type="signal peptide" evidence="3">
    <location>
        <begin position="1"/>
        <end position="24"/>
    </location>
</feature>
<dbReference type="GeneID" id="120323873"/>
<gene>
    <name evidence="5" type="primary">LOC120323873</name>
</gene>
<keyword evidence="4" id="KW-1185">Reference proteome</keyword>
<feature type="transmembrane region" description="Helical" evidence="2">
    <location>
        <begin position="179"/>
        <end position="204"/>
    </location>
</feature>
<proteinExistence type="predicted"/>
<feature type="region of interest" description="Disordered" evidence="1">
    <location>
        <begin position="130"/>
        <end position="164"/>
    </location>
</feature>
<keyword evidence="2" id="KW-0812">Transmembrane</keyword>
<organism evidence="4 5">
    <name type="scientific">Pipra filicauda</name>
    <name type="common">Wire-tailed manakin</name>
    <dbReference type="NCBI Taxonomy" id="649802"/>
    <lineage>
        <taxon>Eukaryota</taxon>
        <taxon>Metazoa</taxon>
        <taxon>Chordata</taxon>
        <taxon>Craniata</taxon>
        <taxon>Vertebrata</taxon>
        <taxon>Euteleostomi</taxon>
        <taxon>Archelosauria</taxon>
        <taxon>Archosauria</taxon>
        <taxon>Dinosauria</taxon>
        <taxon>Saurischia</taxon>
        <taxon>Theropoda</taxon>
        <taxon>Coelurosauria</taxon>
        <taxon>Aves</taxon>
        <taxon>Neognathae</taxon>
        <taxon>Neoaves</taxon>
        <taxon>Telluraves</taxon>
        <taxon>Australaves</taxon>
        <taxon>Passeriformes</taxon>
        <taxon>Pipridae</taxon>
        <taxon>Pipra</taxon>
    </lineage>
</organism>
<dbReference type="RefSeq" id="XP_039240512.1">
    <property type="nucleotide sequence ID" value="XM_039384578.1"/>
</dbReference>
<feature type="compositionally biased region" description="Polar residues" evidence="1">
    <location>
        <begin position="77"/>
        <end position="87"/>
    </location>
</feature>
<dbReference type="AlphaFoldDB" id="A0A7R5KU12"/>
<protein>
    <submittedName>
        <fullName evidence="5">Prophenin and tritrpticin precursor-like isoform X1</fullName>
    </submittedName>
</protein>
<dbReference type="Proteomes" id="UP000504627">
    <property type="component" value="Unplaced"/>
</dbReference>
<accession>A0A7R5KU12</accession>
<feature type="region of interest" description="Disordered" evidence="1">
    <location>
        <begin position="77"/>
        <end position="96"/>
    </location>
</feature>
<evidence type="ECO:0000256" key="2">
    <source>
        <dbReference type="SAM" id="Phobius"/>
    </source>
</evidence>
<feature type="compositionally biased region" description="Pro residues" evidence="1">
    <location>
        <begin position="251"/>
        <end position="263"/>
    </location>
</feature>
<keyword evidence="3" id="KW-0732">Signal</keyword>
<evidence type="ECO:0000313" key="4">
    <source>
        <dbReference type="Proteomes" id="UP000504627"/>
    </source>
</evidence>
<reference evidence="5" key="1">
    <citation type="submission" date="2025-08" db="UniProtKB">
        <authorList>
            <consortium name="RefSeq"/>
        </authorList>
    </citation>
    <scope>IDENTIFICATION</scope>
    <source>
        <tissue evidence="5">Muscle</tissue>
    </source>
</reference>
<evidence type="ECO:0000313" key="5">
    <source>
        <dbReference type="RefSeq" id="XP_039240512.1"/>
    </source>
</evidence>